<evidence type="ECO:0000259" key="8">
    <source>
        <dbReference type="PROSITE" id="PS51371"/>
    </source>
</evidence>
<dbReference type="GO" id="GO:0016853">
    <property type="term" value="F:isomerase activity"/>
    <property type="evidence" value="ECO:0007669"/>
    <property type="project" value="UniProtKB-KW"/>
</dbReference>
<feature type="site" description="Catalytically relevant" evidence="6">
    <location>
        <position position="70"/>
    </location>
</feature>
<dbReference type="SUPFAM" id="SSF53697">
    <property type="entry name" value="SIS domain"/>
    <property type="match status" value="1"/>
</dbReference>
<feature type="site" description="Catalytically relevant" evidence="6">
    <location>
        <position position="122"/>
    </location>
</feature>
<evidence type="ECO:0000256" key="3">
    <source>
        <dbReference type="ARBA" id="ARBA00023122"/>
    </source>
</evidence>
<dbReference type="CDD" id="cd05014">
    <property type="entry name" value="SIS_Kpsf"/>
    <property type="match status" value="1"/>
</dbReference>
<keyword evidence="10" id="KW-0413">Isomerase</keyword>
<dbReference type="Proteomes" id="UP000504693">
    <property type="component" value="Chromosome"/>
</dbReference>
<dbReference type="EMBL" id="CP053921">
    <property type="protein sequence ID" value="QKG72296.1"/>
    <property type="molecule type" value="Genomic_DNA"/>
</dbReference>
<keyword evidence="5" id="KW-0479">Metal-binding</keyword>
<dbReference type="Gene3D" id="3.40.50.10490">
    <property type="entry name" value="Glucose-6-phosphate isomerase like protein, domain 1"/>
    <property type="match status" value="1"/>
</dbReference>
<keyword evidence="2" id="KW-0677">Repeat</keyword>
<dbReference type="InterPro" id="IPR050986">
    <property type="entry name" value="GutQ/KpsF_isomerases"/>
</dbReference>
<evidence type="ECO:0000256" key="4">
    <source>
        <dbReference type="PIRNR" id="PIRNR004692"/>
    </source>
</evidence>
<dbReference type="InterPro" id="IPR035474">
    <property type="entry name" value="SIS_Kpsf"/>
</dbReference>
<evidence type="ECO:0000313" key="11">
    <source>
        <dbReference type="Proteomes" id="UP000504693"/>
    </source>
</evidence>
<dbReference type="PANTHER" id="PTHR42745">
    <property type="match status" value="1"/>
</dbReference>
<protein>
    <submittedName>
        <fullName evidence="10">KpsF/GutQ family sugar-phosphate isomerase</fullName>
    </submittedName>
</protein>
<dbReference type="InterPro" id="IPR004800">
    <property type="entry name" value="KdsD/KpsF-type"/>
</dbReference>
<dbReference type="SMART" id="SM00116">
    <property type="entry name" value="CBS"/>
    <property type="match status" value="2"/>
</dbReference>
<accession>A0A7D3XX64</accession>
<dbReference type="PROSITE" id="PS51464">
    <property type="entry name" value="SIS"/>
    <property type="match status" value="1"/>
</dbReference>
<proteinExistence type="inferred from homology"/>
<dbReference type="AlphaFoldDB" id="A0A7D3XX64"/>
<comment type="similarity">
    <text evidence="1 4">Belongs to the SIS family. GutQ/KpsF subfamily.</text>
</comment>
<reference evidence="10 11" key="1">
    <citation type="submission" date="2020-05" db="EMBL/GenBank/DDBJ databases">
        <title>Erythrobacter mangrovi sp. nov., isolated from rhizosphere soil of mangrove plant (Kandelia candel).</title>
        <authorList>
            <person name="Ye Y.H."/>
        </authorList>
    </citation>
    <scope>NUCLEOTIDE SEQUENCE [LARGE SCALE GENOMIC DNA]</scope>
    <source>
        <strain evidence="10 11">EB310</strain>
    </source>
</reference>
<evidence type="ECO:0000256" key="7">
    <source>
        <dbReference type="PROSITE-ProRule" id="PRU00703"/>
    </source>
</evidence>
<dbReference type="RefSeq" id="WP_173215427.1">
    <property type="nucleotide sequence ID" value="NZ_CP053921.1"/>
</dbReference>
<dbReference type="GO" id="GO:0097367">
    <property type="term" value="F:carbohydrate derivative binding"/>
    <property type="evidence" value="ECO:0007669"/>
    <property type="project" value="InterPro"/>
</dbReference>
<feature type="site" description="Catalytically relevant" evidence="6">
    <location>
        <position position="204"/>
    </location>
</feature>
<gene>
    <name evidence="10" type="ORF">HQR01_13485</name>
</gene>
<sequence>MVSPSIRIATGPVDQTASSRESHIAVGRNVIAMEADALLELNGLIGDEFAQAVEMILGCKQRVIVSGIGKSGHIARKIAATLAATGTPALFVHAGEAAHGDVGMVSPGDVLIVFSNSGATVEVQPLCIYAKTIGCPLIGVSRNPNSLLMRTADLGLCLPKIEEVCTSSLAPTTSSTMMLALGDALAVATMRARGISGPDIRLLHSGGAIGLQLRGVEDVMHSGERLPLVGLETPMPDVLVTMTEKRLGMAGVVDAAGELVGVITDGDLRRHARNLVFNTAADVMSHAPRTINSGATVQEALELMNTHRITVLFVVDERQPRIPLGVVQIYDIATPPSTAIAP</sequence>
<dbReference type="GO" id="GO:0046872">
    <property type="term" value="F:metal ion binding"/>
    <property type="evidence" value="ECO:0007669"/>
    <property type="project" value="UniProtKB-KW"/>
</dbReference>
<dbReference type="PROSITE" id="PS51371">
    <property type="entry name" value="CBS"/>
    <property type="match status" value="2"/>
</dbReference>
<evidence type="ECO:0000256" key="1">
    <source>
        <dbReference type="ARBA" id="ARBA00008165"/>
    </source>
</evidence>
<dbReference type="InterPro" id="IPR001347">
    <property type="entry name" value="SIS_dom"/>
</dbReference>
<dbReference type="PANTHER" id="PTHR42745:SF1">
    <property type="entry name" value="ARABINOSE 5-PHOSPHATE ISOMERASE KDSD"/>
    <property type="match status" value="1"/>
</dbReference>
<feature type="domain" description="CBS" evidence="8">
    <location>
        <begin position="284"/>
        <end position="342"/>
    </location>
</feature>
<dbReference type="Pfam" id="PF01380">
    <property type="entry name" value="SIS"/>
    <property type="match status" value="1"/>
</dbReference>
<evidence type="ECO:0000256" key="5">
    <source>
        <dbReference type="PIRSR" id="PIRSR004692-2"/>
    </source>
</evidence>
<evidence type="ECO:0000259" key="9">
    <source>
        <dbReference type="PROSITE" id="PS51464"/>
    </source>
</evidence>
<evidence type="ECO:0000313" key="10">
    <source>
        <dbReference type="EMBL" id="QKG72296.1"/>
    </source>
</evidence>
<dbReference type="GO" id="GO:0005975">
    <property type="term" value="P:carbohydrate metabolic process"/>
    <property type="evidence" value="ECO:0007669"/>
    <property type="project" value="InterPro"/>
</dbReference>
<feature type="domain" description="CBS" evidence="8">
    <location>
        <begin position="220"/>
        <end position="283"/>
    </location>
</feature>
<dbReference type="InterPro" id="IPR046348">
    <property type="entry name" value="SIS_dom_sf"/>
</dbReference>
<dbReference type="InterPro" id="IPR000644">
    <property type="entry name" value="CBS_dom"/>
</dbReference>
<keyword evidence="3 7" id="KW-0129">CBS domain</keyword>
<dbReference type="CDD" id="cd04604">
    <property type="entry name" value="CBS_pair_SIS_assoc"/>
    <property type="match status" value="1"/>
</dbReference>
<feature type="binding site" evidence="5">
    <location>
        <position position="93"/>
    </location>
    <ligand>
        <name>Zn(2+)</name>
        <dbReference type="ChEBI" id="CHEBI:29105"/>
    </ligand>
</feature>
<keyword evidence="5" id="KW-0862">Zinc</keyword>
<dbReference type="Pfam" id="PF00571">
    <property type="entry name" value="CBS"/>
    <property type="match status" value="2"/>
</dbReference>
<dbReference type="KEGG" id="emv:HQR01_13485"/>
<dbReference type="SUPFAM" id="SSF54631">
    <property type="entry name" value="CBS-domain pair"/>
    <property type="match status" value="1"/>
</dbReference>
<dbReference type="GO" id="GO:1901135">
    <property type="term" value="P:carbohydrate derivative metabolic process"/>
    <property type="evidence" value="ECO:0007669"/>
    <property type="project" value="InterPro"/>
</dbReference>
<name>A0A7D3XX64_9SPHN</name>
<dbReference type="PIRSF" id="PIRSF004692">
    <property type="entry name" value="KdsD_KpsF"/>
    <property type="match status" value="1"/>
</dbReference>
<organism evidence="10 11">
    <name type="scientific">Erythrobacter mangrovi</name>
    <dbReference type="NCBI Taxonomy" id="2739433"/>
    <lineage>
        <taxon>Bacteria</taxon>
        <taxon>Pseudomonadati</taxon>
        <taxon>Pseudomonadota</taxon>
        <taxon>Alphaproteobacteria</taxon>
        <taxon>Sphingomonadales</taxon>
        <taxon>Erythrobacteraceae</taxon>
        <taxon>Erythrobacter/Porphyrobacter group</taxon>
        <taxon>Erythrobacter</taxon>
    </lineage>
</organism>
<feature type="domain" description="SIS" evidence="9">
    <location>
        <begin position="52"/>
        <end position="195"/>
    </location>
</feature>
<dbReference type="InterPro" id="IPR046342">
    <property type="entry name" value="CBS_dom_sf"/>
</dbReference>
<feature type="site" description="Catalytically relevant" evidence="6">
    <location>
        <position position="163"/>
    </location>
</feature>
<dbReference type="NCBIfam" id="TIGR00393">
    <property type="entry name" value="kpsF"/>
    <property type="match status" value="1"/>
</dbReference>
<evidence type="ECO:0000256" key="6">
    <source>
        <dbReference type="PIRSR" id="PIRSR004692-3"/>
    </source>
</evidence>
<dbReference type="Gene3D" id="3.10.580.10">
    <property type="entry name" value="CBS-domain"/>
    <property type="match status" value="1"/>
</dbReference>
<keyword evidence="11" id="KW-1185">Reference proteome</keyword>
<evidence type="ECO:0000256" key="2">
    <source>
        <dbReference type="ARBA" id="ARBA00022737"/>
    </source>
</evidence>